<dbReference type="AlphaFoldDB" id="K0EKU8"/>
<keyword evidence="2" id="KW-1185">Reference proteome</keyword>
<dbReference type="InterPro" id="IPR016039">
    <property type="entry name" value="Thiolase-like"/>
</dbReference>
<dbReference type="CDD" id="cd00827">
    <property type="entry name" value="init_cond_enzymes"/>
    <property type="match status" value="1"/>
</dbReference>
<accession>K0EKU8</accession>
<dbReference type="GO" id="GO:0044550">
    <property type="term" value="P:secondary metabolite biosynthetic process"/>
    <property type="evidence" value="ECO:0007669"/>
    <property type="project" value="TreeGrafter"/>
</dbReference>
<dbReference type="eggNOG" id="COG0332">
    <property type="taxonomic scope" value="Bacteria"/>
</dbReference>
<evidence type="ECO:0000313" key="2">
    <source>
        <dbReference type="Proteomes" id="UP000006304"/>
    </source>
</evidence>
<gene>
    <name evidence="1" type="ORF">O3I_010635</name>
</gene>
<dbReference type="Proteomes" id="UP000006304">
    <property type="component" value="Chromosome"/>
</dbReference>
<keyword evidence="1" id="KW-0808">Transferase</keyword>
<proteinExistence type="predicted"/>
<keyword evidence="1" id="KW-0012">Acyltransferase</keyword>
<dbReference type="SUPFAM" id="SSF53901">
    <property type="entry name" value="Thiolase-like"/>
    <property type="match status" value="2"/>
</dbReference>
<name>K0EKU8_NOCB7</name>
<dbReference type="KEGG" id="nbr:O3I_010635"/>
<dbReference type="STRING" id="1133849.O3I_010635"/>
<protein>
    <submittedName>
        <fullName evidence="1">3-oxoacyl-(Acyl carrier protein) synthase III</fullName>
        <ecNumber evidence="1">2.3.1.41</ecNumber>
    </submittedName>
</protein>
<dbReference type="EC" id="2.3.1.41" evidence="1"/>
<dbReference type="Gene3D" id="3.40.47.10">
    <property type="match status" value="2"/>
</dbReference>
<dbReference type="PANTHER" id="PTHR34069:SF2">
    <property type="entry name" value="BETA-KETOACYL-[ACYL-CARRIER-PROTEIN] SYNTHASE III"/>
    <property type="match status" value="1"/>
</dbReference>
<reference evidence="1 2" key="1">
    <citation type="journal article" date="2012" name="J. Bacteriol.">
        <title>Complete genome sequence of Nocardia brasiliensis HUJEG-1.</title>
        <authorList>
            <person name="Vera-Cabrera L."/>
            <person name="Ortiz-Lopez R."/>
            <person name="Elizondo-Gonzalez R."/>
            <person name="Perez-Maya A.A."/>
            <person name="Ocampo-Candiani J."/>
        </authorList>
    </citation>
    <scope>NUCLEOTIDE SEQUENCE [LARGE SCALE GENOMIC DNA]</scope>
    <source>
        <strain evidence="2">ATCC 700358</strain>
    </source>
</reference>
<dbReference type="EMBL" id="CP003876">
    <property type="protein sequence ID" value="AFU00088.1"/>
    <property type="molecule type" value="Genomic_DNA"/>
</dbReference>
<evidence type="ECO:0000313" key="1">
    <source>
        <dbReference type="EMBL" id="AFU00088.1"/>
    </source>
</evidence>
<dbReference type="PANTHER" id="PTHR34069">
    <property type="entry name" value="3-OXOACYL-[ACYL-CARRIER-PROTEIN] SYNTHASE 3"/>
    <property type="match status" value="1"/>
</dbReference>
<dbReference type="HOGENOM" id="CLU_064081_1_0_11"/>
<sequence length="354" mass="38602">MDTYVGRPGPSTRALKNKVLTNSGITTRHYALDQQQKAVWSNTRMCAKAVNDAIARSEVSLADIQFLAAATTVGDVIMPGLASLVHGELKSAQCEVISTYGGCNAGTSALQTAHLHVGSGTKNTAVVVASECNGRIFKNAHFDTVATDTGELPMEAAFLRYMLSDGAGAAILRDQPASRGVSLRIDWISLNSYAHVHETCMYLGSASDAPLRSWWDYPSAAAAEAAGALAWRQNLHLIPEVVRVCVEDYEGLWKSDRIDPYRIRWMPAHYSNERLKGLLLREFSRRGIPVPPSERWYSNLTRVGNIGSAAIFVILEEMLARDLIEAGDTLLCFVPESARFSVAYVHLTAVTADD</sequence>
<dbReference type="GO" id="GO:0004315">
    <property type="term" value="F:3-oxoacyl-[acyl-carrier-protein] synthase activity"/>
    <property type="evidence" value="ECO:0007669"/>
    <property type="project" value="UniProtKB-EC"/>
</dbReference>
<organism evidence="1 2">
    <name type="scientific">Nocardia brasiliensis (strain ATCC 700358 / HUJEG-1)</name>
    <dbReference type="NCBI Taxonomy" id="1133849"/>
    <lineage>
        <taxon>Bacteria</taxon>
        <taxon>Bacillati</taxon>
        <taxon>Actinomycetota</taxon>
        <taxon>Actinomycetes</taxon>
        <taxon>Mycobacteriales</taxon>
        <taxon>Nocardiaceae</taxon>
        <taxon>Nocardia</taxon>
    </lineage>
</organism>